<dbReference type="Proteomes" id="UP001283361">
    <property type="component" value="Unassembled WGS sequence"/>
</dbReference>
<sequence>MSNTRGPQGPVDNEDIAPLNAAHAGMPENPIQLHLYQDQCHNEIYSSHYLYWPRHVDRPMFERPVLRFCGRRCFVYFFALACIRALTHFHFLPHQSVHTLLRSVGGGYQATNRTFREGSRSERWLVRLNEDSRALA</sequence>
<organism evidence="1 2">
    <name type="scientific">Elysia crispata</name>
    <name type="common">lettuce slug</name>
    <dbReference type="NCBI Taxonomy" id="231223"/>
    <lineage>
        <taxon>Eukaryota</taxon>
        <taxon>Metazoa</taxon>
        <taxon>Spiralia</taxon>
        <taxon>Lophotrochozoa</taxon>
        <taxon>Mollusca</taxon>
        <taxon>Gastropoda</taxon>
        <taxon>Heterobranchia</taxon>
        <taxon>Euthyneura</taxon>
        <taxon>Panpulmonata</taxon>
        <taxon>Sacoglossa</taxon>
        <taxon>Placobranchoidea</taxon>
        <taxon>Plakobranchidae</taxon>
        <taxon>Elysia</taxon>
    </lineage>
</organism>
<protein>
    <submittedName>
        <fullName evidence="1">Uncharacterized protein</fullName>
    </submittedName>
</protein>
<gene>
    <name evidence="1" type="ORF">RRG08_019517</name>
</gene>
<keyword evidence="2" id="KW-1185">Reference proteome</keyword>
<proteinExistence type="predicted"/>
<comment type="caution">
    <text evidence="1">The sequence shown here is derived from an EMBL/GenBank/DDBJ whole genome shotgun (WGS) entry which is preliminary data.</text>
</comment>
<dbReference type="EMBL" id="JAWDGP010005256">
    <property type="protein sequence ID" value="KAK3758605.1"/>
    <property type="molecule type" value="Genomic_DNA"/>
</dbReference>
<evidence type="ECO:0000313" key="1">
    <source>
        <dbReference type="EMBL" id="KAK3758605.1"/>
    </source>
</evidence>
<evidence type="ECO:0000313" key="2">
    <source>
        <dbReference type="Proteomes" id="UP001283361"/>
    </source>
</evidence>
<name>A0AAE0YX97_9GAST</name>
<accession>A0AAE0YX97</accession>
<reference evidence="1" key="1">
    <citation type="journal article" date="2023" name="G3 (Bethesda)">
        <title>A reference genome for the long-term kleptoplast-retaining sea slug Elysia crispata morphotype clarki.</title>
        <authorList>
            <person name="Eastman K.E."/>
            <person name="Pendleton A.L."/>
            <person name="Shaikh M.A."/>
            <person name="Suttiyut T."/>
            <person name="Ogas R."/>
            <person name="Tomko P."/>
            <person name="Gavelis G."/>
            <person name="Widhalm J.R."/>
            <person name="Wisecaver J.H."/>
        </authorList>
    </citation>
    <scope>NUCLEOTIDE SEQUENCE</scope>
    <source>
        <strain evidence="1">ECLA1</strain>
    </source>
</reference>
<dbReference type="AlphaFoldDB" id="A0AAE0YX97"/>